<dbReference type="RefSeq" id="WP_330088242.1">
    <property type="nucleotide sequence ID" value="NZ_JAUGZK010000008.1"/>
</dbReference>
<comment type="catalytic activity">
    <reaction evidence="2">
        <text>2 GTP = 3',3'-c-di-GMP + 2 diphosphate</text>
        <dbReference type="Rhea" id="RHEA:24898"/>
        <dbReference type="ChEBI" id="CHEBI:33019"/>
        <dbReference type="ChEBI" id="CHEBI:37565"/>
        <dbReference type="ChEBI" id="CHEBI:58805"/>
        <dbReference type="EC" id="2.7.7.65"/>
    </reaction>
</comment>
<dbReference type="InterPro" id="IPR029787">
    <property type="entry name" value="Nucleotide_cyclase"/>
</dbReference>
<sequence>MSLLLVCVLSAQEQTTDWLEQGIDTYLMLLYTSPEEAYLQLDALHAQVNDQTATDSLTRLYASFTLHYLHTGQTEQVEPALERLLTYARIHGSTDSMVEALATKVEVCFVQQRLNEAYRIIVELEPYLAHAQQPRVRYYANNLLGRIYMQDNHFELASEHLYRALEAVQETNDDRTLLRSTFLLGQLTRLHADMKNWELAEELMQQALSYADQIASTEFLADYLLLKGYIEGEQGNHEASALTHHQAIVQAEIIDRQDIILLSLNNIGASYILLHQYDAAIEPLHQAKKLAKALDDENTYQLVLLNLAYIDVQQGRTEQGLTQMRESINYFREHARRSDLERFLGEFANALQHAGYHLEEAAILREQRVLSNELFQSDRHRILSEMQQRFLAREQAHRIQRLEQTNALQERTIENKQLQNRLILLAAFATALAGVLMWQLYRKVRHTNRRLKEANKQLEFQSLRDPLTGLFNRRSFQQRMAKRWQHKEHRHHGQERDALILLDIDHFKQINDQHGHAAGDDILIEVAKRLSQSLRQHDQAIRWGGEEFLLYLHRIKPKDLSTLVERTLYLLAEKPFLVNGQSIVVTATAGFITLPFDNIPEEKLNWEKALQLADLALYSGKAKGRNQACGVTGLRVPLADIMQCFEQDQSQPLTLQQLTCSTIAGPSVHRT</sequence>
<organism evidence="6 7">
    <name type="scientific">Alkalimonas mucilaginosa</name>
    <dbReference type="NCBI Taxonomy" id="3057676"/>
    <lineage>
        <taxon>Bacteria</taxon>
        <taxon>Pseudomonadati</taxon>
        <taxon>Pseudomonadota</taxon>
        <taxon>Gammaproteobacteria</taxon>
        <taxon>Alkalimonas</taxon>
    </lineage>
</organism>
<evidence type="ECO:0000313" key="7">
    <source>
        <dbReference type="Proteomes" id="UP001339167"/>
    </source>
</evidence>
<dbReference type="NCBIfam" id="TIGR00254">
    <property type="entry name" value="GGDEF"/>
    <property type="match status" value="1"/>
</dbReference>
<evidence type="ECO:0000259" key="5">
    <source>
        <dbReference type="PROSITE" id="PS50887"/>
    </source>
</evidence>
<evidence type="ECO:0000313" key="6">
    <source>
        <dbReference type="EMBL" id="MEE2024917.1"/>
    </source>
</evidence>
<name>A0ABU7JGV2_9GAMM</name>
<keyword evidence="4" id="KW-1133">Transmembrane helix</keyword>
<keyword evidence="6" id="KW-0808">Transferase</keyword>
<dbReference type="SMART" id="SM00267">
    <property type="entry name" value="GGDEF"/>
    <property type="match status" value="1"/>
</dbReference>
<keyword evidence="4" id="KW-0472">Membrane</keyword>
<dbReference type="PANTHER" id="PTHR45138">
    <property type="entry name" value="REGULATORY COMPONENTS OF SENSORY TRANSDUCTION SYSTEM"/>
    <property type="match status" value="1"/>
</dbReference>
<accession>A0ABU7JGV2</accession>
<proteinExistence type="predicted"/>
<dbReference type="InterPro" id="IPR019734">
    <property type="entry name" value="TPR_rpt"/>
</dbReference>
<dbReference type="InterPro" id="IPR000160">
    <property type="entry name" value="GGDEF_dom"/>
</dbReference>
<dbReference type="GO" id="GO:0052621">
    <property type="term" value="F:diguanylate cyclase activity"/>
    <property type="evidence" value="ECO:0007669"/>
    <property type="project" value="UniProtKB-EC"/>
</dbReference>
<evidence type="ECO:0000256" key="3">
    <source>
        <dbReference type="SAM" id="Coils"/>
    </source>
</evidence>
<dbReference type="PANTHER" id="PTHR45138:SF9">
    <property type="entry name" value="DIGUANYLATE CYCLASE DGCM-RELATED"/>
    <property type="match status" value="1"/>
</dbReference>
<dbReference type="SMART" id="SM00028">
    <property type="entry name" value="TPR"/>
    <property type="match status" value="4"/>
</dbReference>
<evidence type="ECO:0000256" key="2">
    <source>
        <dbReference type="ARBA" id="ARBA00034247"/>
    </source>
</evidence>
<dbReference type="EMBL" id="JAUGZK010000008">
    <property type="protein sequence ID" value="MEE2024917.1"/>
    <property type="molecule type" value="Genomic_DNA"/>
</dbReference>
<dbReference type="Pfam" id="PF00990">
    <property type="entry name" value="GGDEF"/>
    <property type="match status" value="1"/>
</dbReference>
<dbReference type="Pfam" id="PF12862">
    <property type="entry name" value="ANAPC5"/>
    <property type="match status" value="2"/>
</dbReference>
<protein>
    <recommendedName>
        <fullName evidence="1">diguanylate cyclase</fullName>
        <ecNumber evidence="1">2.7.7.65</ecNumber>
    </recommendedName>
</protein>
<dbReference type="EC" id="2.7.7.65" evidence="1"/>
<dbReference type="CDD" id="cd01949">
    <property type="entry name" value="GGDEF"/>
    <property type="match status" value="1"/>
</dbReference>
<gene>
    <name evidence="6" type="ORF">QWF21_11725</name>
</gene>
<keyword evidence="4" id="KW-0812">Transmembrane</keyword>
<evidence type="ECO:0000256" key="4">
    <source>
        <dbReference type="SAM" id="Phobius"/>
    </source>
</evidence>
<dbReference type="Proteomes" id="UP001339167">
    <property type="component" value="Unassembled WGS sequence"/>
</dbReference>
<feature type="transmembrane region" description="Helical" evidence="4">
    <location>
        <begin position="422"/>
        <end position="441"/>
    </location>
</feature>
<dbReference type="InterPro" id="IPR050469">
    <property type="entry name" value="Diguanylate_Cyclase"/>
</dbReference>
<dbReference type="InterPro" id="IPR026000">
    <property type="entry name" value="Apc5_dom"/>
</dbReference>
<comment type="caution">
    <text evidence="6">The sequence shown here is derived from an EMBL/GenBank/DDBJ whole genome shotgun (WGS) entry which is preliminary data.</text>
</comment>
<dbReference type="InterPro" id="IPR043128">
    <property type="entry name" value="Rev_trsase/Diguanyl_cyclase"/>
</dbReference>
<keyword evidence="7" id="KW-1185">Reference proteome</keyword>
<feature type="coiled-coil region" evidence="3">
    <location>
        <begin position="392"/>
        <end position="464"/>
    </location>
</feature>
<evidence type="ECO:0000256" key="1">
    <source>
        <dbReference type="ARBA" id="ARBA00012528"/>
    </source>
</evidence>
<dbReference type="Gene3D" id="3.30.70.270">
    <property type="match status" value="1"/>
</dbReference>
<dbReference type="PROSITE" id="PS50887">
    <property type="entry name" value="GGDEF"/>
    <property type="match status" value="1"/>
</dbReference>
<keyword evidence="3" id="KW-0175">Coiled coil</keyword>
<dbReference type="Gene3D" id="1.25.40.10">
    <property type="entry name" value="Tetratricopeptide repeat domain"/>
    <property type="match status" value="2"/>
</dbReference>
<keyword evidence="6" id="KW-0548">Nucleotidyltransferase</keyword>
<reference evidence="6 7" key="1">
    <citation type="submission" date="2023-06" db="EMBL/GenBank/DDBJ databases">
        <title>Alkalimonas sp., MEB004 an alkaliphilic bacterium isolated from Lonar Lake, India.</title>
        <authorList>
            <person name="Joshi A."/>
            <person name="Thite S."/>
        </authorList>
    </citation>
    <scope>NUCLEOTIDE SEQUENCE [LARGE SCALE GENOMIC DNA]</scope>
    <source>
        <strain evidence="6 7">MEB004</strain>
    </source>
</reference>
<dbReference type="SUPFAM" id="SSF48452">
    <property type="entry name" value="TPR-like"/>
    <property type="match status" value="2"/>
</dbReference>
<dbReference type="InterPro" id="IPR011990">
    <property type="entry name" value="TPR-like_helical_dom_sf"/>
</dbReference>
<dbReference type="SUPFAM" id="SSF55073">
    <property type="entry name" value="Nucleotide cyclase"/>
    <property type="match status" value="1"/>
</dbReference>
<feature type="domain" description="GGDEF" evidence="5">
    <location>
        <begin position="495"/>
        <end position="633"/>
    </location>
</feature>